<keyword evidence="1" id="KW-0472">Membrane</keyword>
<evidence type="ECO:0000256" key="1">
    <source>
        <dbReference type="SAM" id="Phobius"/>
    </source>
</evidence>
<dbReference type="AlphaFoldDB" id="A0A8D8TK32"/>
<keyword evidence="1" id="KW-1133">Transmembrane helix</keyword>
<proteinExistence type="predicted"/>
<keyword evidence="1" id="KW-0812">Transmembrane</keyword>
<feature type="transmembrane region" description="Helical" evidence="1">
    <location>
        <begin position="30"/>
        <end position="47"/>
    </location>
</feature>
<dbReference type="EMBL" id="HBUF01284557">
    <property type="protein sequence ID" value="CAG6688004.1"/>
    <property type="molecule type" value="Transcribed_RNA"/>
</dbReference>
<name>A0A8D8TK32_9HEMI</name>
<protein>
    <submittedName>
        <fullName evidence="2">Uncharacterized protein</fullName>
    </submittedName>
</protein>
<accession>A0A8D8TK32</accession>
<reference evidence="2" key="1">
    <citation type="submission" date="2021-05" db="EMBL/GenBank/DDBJ databases">
        <authorList>
            <person name="Alioto T."/>
            <person name="Alioto T."/>
            <person name="Gomez Garrido J."/>
        </authorList>
    </citation>
    <scope>NUCLEOTIDE SEQUENCE</scope>
</reference>
<sequence>MIDRHLYVIMYVCYLCYYSRCLYRYIIYNYLGTYMLKLFSFVVWIYPVKRVKHDGPSKTTAKALDSQFGGLGFETDAGLNNKLLFPTSLSGKLIFLLSTYDGLFYTSPLCLPNTPNRYLSIINMVLLNLRCILLDCLVQIL</sequence>
<organism evidence="2">
    <name type="scientific">Cacopsylla melanoneura</name>
    <dbReference type="NCBI Taxonomy" id="428564"/>
    <lineage>
        <taxon>Eukaryota</taxon>
        <taxon>Metazoa</taxon>
        <taxon>Ecdysozoa</taxon>
        <taxon>Arthropoda</taxon>
        <taxon>Hexapoda</taxon>
        <taxon>Insecta</taxon>
        <taxon>Pterygota</taxon>
        <taxon>Neoptera</taxon>
        <taxon>Paraneoptera</taxon>
        <taxon>Hemiptera</taxon>
        <taxon>Sternorrhyncha</taxon>
        <taxon>Psylloidea</taxon>
        <taxon>Psyllidae</taxon>
        <taxon>Psyllinae</taxon>
        <taxon>Cacopsylla</taxon>
    </lineage>
</organism>
<evidence type="ECO:0000313" key="2">
    <source>
        <dbReference type="EMBL" id="CAG6688004.1"/>
    </source>
</evidence>